<dbReference type="EMBL" id="OP413838">
    <property type="protein sequence ID" value="UYL64801.1"/>
    <property type="molecule type" value="Genomic_DNA"/>
</dbReference>
<evidence type="ECO:0000313" key="2">
    <source>
        <dbReference type="EMBL" id="UYL64801.1"/>
    </source>
</evidence>
<feature type="transmembrane region" description="Helical" evidence="1">
    <location>
        <begin position="194"/>
        <end position="215"/>
    </location>
</feature>
<evidence type="ECO:0000256" key="1">
    <source>
        <dbReference type="SAM" id="Phobius"/>
    </source>
</evidence>
<protein>
    <recommendedName>
        <fullName evidence="4">Permease</fullName>
    </recommendedName>
</protein>
<keyword evidence="1" id="KW-1133">Transmembrane helix</keyword>
<sequence>MMDIFSVLSLVVLFFLFQLQYSERFKHGIYGLLSFISARKLPARLKWLCLSSIAGSLPIKNRTIFASPILYPLHAEKSNKAAITFLTSHFYYFISPLSPALVAFLVLTGYSYAEILPLLLIPTIVFLCLCYKLMPASETTTTKSNATVGDYLFSSSIVLLLGLGFYFKESLLLACAIAVFLIGKDYKVTISKSLVISLALITSIMLLKPTISSFIKSLDISGYPLALALLVGLMTGSSKLSVTLLYGIPMSFADAIMSYPLWWAGYMLSPLHLCPMYASTVFGADYKSVYRQTLLTVLGTVVISELIFSFLFIFAYM</sequence>
<feature type="transmembrane region" description="Helical" evidence="1">
    <location>
        <begin position="227"/>
        <end position="248"/>
    </location>
</feature>
<feature type="transmembrane region" description="Helical" evidence="1">
    <location>
        <begin position="260"/>
        <end position="282"/>
    </location>
</feature>
<feature type="transmembrane region" description="Helical" evidence="1">
    <location>
        <begin position="294"/>
        <end position="316"/>
    </location>
</feature>
<reference evidence="2 3" key="1">
    <citation type="submission" date="2022-09" db="EMBL/GenBank/DDBJ databases">
        <title>Evolutionary Diversification of Methanotrophic Ca. Methanophagales (ANME-1) and Their Expansive Virome.</title>
        <authorList>
            <person name="Laso-Perez R."/>
            <person name="Wu F."/>
            <person name="Cremiere A."/>
            <person name="Speth D."/>
            <person name="Magyar J.S."/>
            <person name="Krupovic M."/>
            <person name="Orphan V.J."/>
        </authorList>
    </citation>
    <scope>NUCLEOTIDE SEQUENCE [LARGE SCALE GENOMIC DNA]</scope>
    <source>
        <strain evidence="2">PBV299</strain>
    </source>
</reference>
<accession>A0ABY6GLV5</accession>
<feature type="transmembrane region" description="Helical" evidence="1">
    <location>
        <begin position="115"/>
        <end position="134"/>
    </location>
</feature>
<evidence type="ECO:0000313" key="3">
    <source>
        <dbReference type="Proteomes" id="UP001156193"/>
    </source>
</evidence>
<evidence type="ECO:0008006" key="4">
    <source>
        <dbReference type="Google" id="ProtNLM"/>
    </source>
</evidence>
<feature type="transmembrane region" description="Helical" evidence="1">
    <location>
        <begin position="90"/>
        <end position="108"/>
    </location>
</feature>
<dbReference type="Proteomes" id="UP001156193">
    <property type="component" value="Segment"/>
</dbReference>
<proteinExistence type="predicted"/>
<keyword evidence="1" id="KW-0472">Membrane</keyword>
<gene>
    <name evidence="2" type="ORF">OFDIEDLO_00005</name>
</gene>
<keyword evidence="3" id="KW-1185">Reference proteome</keyword>
<keyword evidence="1" id="KW-0812">Transmembrane</keyword>
<name>A0ABY6GLV5_9CAUD</name>
<feature type="transmembrane region" description="Helical" evidence="1">
    <location>
        <begin position="154"/>
        <end position="182"/>
    </location>
</feature>
<organism evidence="2 3">
    <name type="scientific">Methanophagales virus PBV299</name>
    <dbReference type="NCBI Taxonomy" id="2987730"/>
    <lineage>
        <taxon>Viruses</taxon>
        <taxon>Duplodnaviria</taxon>
        <taxon>Heunggongvirae</taxon>
        <taxon>Uroviricota</taxon>
        <taxon>Caudoviricetes</taxon>
        <taxon>Nakonvirales</taxon>
        <taxon>Ahpuchviridae</taxon>
        <taxon>Kisinvirus</taxon>
        <taxon>Kisinvirus pescaderoense</taxon>
    </lineage>
</organism>